<dbReference type="InterPro" id="IPR011701">
    <property type="entry name" value="MFS"/>
</dbReference>
<proteinExistence type="predicted"/>
<evidence type="ECO:0000256" key="6">
    <source>
        <dbReference type="SAM" id="Phobius"/>
    </source>
</evidence>
<dbReference type="CDD" id="cd06173">
    <property type="entry name" value="MFS_MefA_like"/>
    <property type="match status" value="1"/>
</dbReference>
<feature type="transmembrane region" description="Helical" evidence="6">
    <location>
        <begin position="65"/>
        <end position="87"/>
    </location>
</feature>
<feature type="transmembrane region" description="Helical" evidence="6">
    <location>
        <begin position="394"/>
        <end position="413"/>
    </location>
</feature>
<dbReference type="PANTHER" id="PTHR23513:SF6">
    <property type="entry name" value="MAJOR FACILITATOR SUPERFAMILY ASSOCIATED DOMAIN-CONTAINING PROTEIN"/>
    <property type="match status" value="1"/>
</dbReference>
<feature type="transmembrane region" description="Helical" evidence="6">
    <location>
        <begin position="304"/>
        <end position="324"/>
    </location>
</feature>
<dbReference type="InterPro" id="IPR036259">
    <property type="entry name" value="MFS_trans_sf"/>
</dbReference>
<evidence type="ECO:0000256" key="4">
    <source>
        <dbReference type="ARBA" id="ARBA00022989"/>
    </source>
</evidence>
<dbReference type="RefSeq" id="WP_285983003.1">
    <property type="nucleotide sequence ID" value="NZ_JASVDS010000003.1"/>
</dbReference>
<gene>
    <name evidence="7" type="ORF">QRD43_13580</name>
</gene>
<feature type="transmembrane region" description="Helical" evidence="6">
    <location>
        <begin position="237"/>
        <end position="261"/>
    </location>
</feature>
<dbReference type="SUPFAM" id="SSF103473">
    <property type="entry name" value="MFS general substrate transporter"/>
    <property type="match status" value="1"/>
</dbReference>
<evidence type="ECO:0000256" key="3">
    <source>
        <dbReference type="ARBA" id="ARBA00022692"/>
    </source>
</evidence>
<accession>A0ABT7LJA4</accession>
<evidence type="ECO:0000256" key="5">
    <source>
        <dbReference type="ARBA" id="ARBA00023136"/>
    </source>
</evidence>
<feature type="transmembrane region" description="Helical" evidence="6">
    <location>
        <begin position="93"/>
        <end position="116"/>
    </location>
</feature>
<sequence>MQAQATGWLDRIKQALTLPDGDLLRDRVYRRLWTSILISSLGGQITLLALPLTAAVLLNATPTQMGLLTSMEIAPFVLFSLPGGVWLDRVRKLPVYIVGEAVLGLAVGTVPVAAWMGWLTMSWLYVVGFILGTIYTIAGSAAQIVLTQVVTRDRLVEAHAKNALASSGAEVVGPGLAGALIKLLGAPMALAADACLVMVSALILRGIRVREELHHVSGADFWRDLKAGVRFVRHQQLLVALACAVGGWQFFYNAALVVQILFATRTLGLSGETVGLCYVALGAGTVITSVLGHRISKRLGPGPSLIAGFATCGLGWLVLGLAPLGPWGVAAFAFMLFTFGVGAVLIFINFLSLRQAVTPAPLLGRMTSTMRWLILIPAGPGALLGGWLGEHVDLRASLMFAGLGGLLLSAVVWRLGTIRGVAVLPVLQDLGTESTLGAEAQPGLIPDVGAQGVSAK</sequence>
<dbReference type="EMBL" id="JASVDS010000003">
    <property type="protein sequence ID" value="MDL5032941.1"/>
    <property type="molecule type" value="Genomic_DNA"/>
</dbReference>
<comment type="subcellular location">
    <subcellularLocation>
        <location evidence="1">Cell membrane</location>
        <topology evidence="1">Multi-pass membrane protein</topology>
    </subcellularLocation>
</comment>
<keyword evidence="3 6" id="KW-0812">Transmembrane</keyword>
<feature type="transmembrane region" description="Helical" evidence="6">
    <location>
        <begin position="330"/>
        <end position="351"/>
    </location>
</feature>
<protein>
    <submittedName>
        <fullName evidence="7">MFS transporter</fullName>
    </submittedName>
</protein>
<keyword evidence="2" id="KW-1003">Cell membrane</keyword>
<name>A0ABT7LJA4_9BURK</name>
<evidence type="ECO:0000256" key="1">
    <source>
        <dbReference type="ARBA" id="ARBA00004651"/>
    </source>
</evidence>
<keyword evidence="5 6" id="KW-0472">Membrane</keyword>
<keyword evidence="4 6" id="KW-1133">Transmembrane helix</keyword>
<dbReference type="Proteomes" id="UP001238603">
    <property type="component" value="Unassembled WGS sequence"/>
</dbReference>
<evidence type="ECO:0000313" key="7">
    <source>
        <dbReference type="EMBL" id="MDL5032941.1"/>
    </source>
</evidence>
<evidence type="ECO:0000256" key="2">
    <source>
        <dbReference type="ARBA" id="ARBA00022475"/>
    </source>
</evidence>
<evidence type="ECO:0000313" key="8">
    <source>
        <dbReference type="Proteomes" id="UP001238603"/>
    </source>
</evidence>
<reference evidence="7 8" key="1">
    <citation type="submission" date="2023-06" db="EMBL/GenBank/DDBJ databases">
        <title>Pelomonas sp. APW6 16S ribosomal RNA gene genome sequencing and assembly.</title>
        <authorList>
            <person name="Woo H."/>
        </authorList>
    </citation>
    <scope>NUCLEOTIDE SEQUENCE [LARGE SCALE GENOMIC DNA]</scope>
    <source>
        <strain evidence="7 8">APW6</strain>
    </source>
</reference>
<organism evidence="7 8">
    <name type="scientific">Roseateles subflavus</name>
    <dbReference type="NCBI Taxonomy" id="3053353"/>
    <lineage>
        <taxon>Bacteria</taxon>
        <taxon>Pseudomonadati</taxon>
        <taxon>Pseudomonadota</taxon>
        <taxon>Betaproteobacteria</taxon>
        <taxon>Burkholderiales</taxon>
        <taxon>Sphaerotilaceae</taxon>
        <taxon>Roseateles</taxon>
    </lineage>
</organism>
<dbReference type="Gene3D" id="1.20.1250.20">
    <property type="entry name" value="MFS general substrate transporter like domains"/>
    <property type="match status" value="1"/>
</dbReference>
<feature type="transmembrane region" description="Helical" evidence="6">
    <location>
        <begin position="273"/>
        <end position="292"/>
    </location>
</feature>
<feature type="transmembrane region" description="Helical" evidence="6">
    <location>
        <begin position="372"/>
        <end position="388"/>
    </location>
</feature>
<feature type="transmembrane region" description="Helical" evidence="6">
    <location>
        <begin position="32"/>
        <end position="58"/>
    </location>
</feature>
<feature type="transmembrane region" description="Helical" evidence="6">
    <location>
        <begin position="123"/>
        <end position="146"/>
    </location>
</feature>
<keyword evidence="8" id="KW-1185">Reference proteome</keyword>
<dbReference type="PANTHER" id="PTHR23513">
    <property type="entry name" value="INTEGRAL MEMBRANE EFFLUX PROTEIN-RELATED"/>
    <property type="match status" value="1"/>
</dbReference>
<comment type="caution">
    <text evidence="7">The sequence shown here is derived from an EMBL/GenBank/DDBJ whole genome shotgun (WGS) entry which is preliminary data.</text>
</comment>
<dbReference type="Pfam" id="PF07690">
    <property type="entry name" value="MFS_1"/>
    <property type="match status" value="1"/>
</dbReference>